<sequence>MRLLATKPGHDGSLAYVVDGRLAFSFEAEKDSGRRYAPLDSSGIVHALEHVCGIPDALVLSGWATGSDFAGRPVGAGYIGLEEPRSSHIALLGHRLRLVTSSHERSHLLCAYALSPYPQGQPCYALIWEGRIGAFYEISGGMEITRLAEIMVAPGIRYAFAYALADPSFSLGPGQIRLGDSGKLMALAAYEDVAEPESDENLLLDRLFGTLHETPRFLKADFRQFKVVNSGVQSVHSKRLARLVSDRLFEIFYERIKPLIIDQRPLLIAGGCGLNCEWNRRWLDAGLFSDVFVPPCPNDTGSAIGSAADAQWHLTGNAKLHWSVYCGQPFFDDLGYKATTQLGPFRKCGDDVGTVAVALRSGAVLGLVAGRAEMGPRALGNRSIVAAPFQRSMLDRLNAIKKREPFRPIAPVCLEEDMKEHFDLPCPSPYMLHFARVKSSLLGATTHVDGSARVQTVSARQNASLHGLLSSFKVVTGVGVLCNTSLNFNGAGFINRTSDLVTYASETGLDGFVIDGTFFRRDSDRM</sequence>
<dbReference type="Pfam" id="PF02543">
    <property type="entry name" value="Carbam_trans_N"/>
    <property type="match status" value="1"/>
</dbReference>
<evidence type="ECO:0000259" key="3">
    <source>
        <dbReference type="Pfam" id="PF16861"/>
    </source>
</evidence>
<organism evidence="4">
    <name type="scientific">Cupriavidus necator</name>
    <name type="common">Alcaligenes eutrophus</name>
    <name type="synonym">Ralstonia eutropha</name>
    <dbReference type="NCBI Taxonomy" id="106590"/>
    <lineage>
        <taxon>Bacteria</taxon>
        <taxon>Pseudomonadati</taxon>
        <taxon>Pseudomonadota</taxon>
        <taxon>Betaproteobacteria</taxon>
        <taxon>Burkholderiales</taxon>
        <taxon>Burkholderiaceae</taxon>
        <taxon>Cupriavidus</taxon>
    </lineage>
</organism>
<proteinExistence type="inferred from homology"/>
<keyword evidence="4" id="KW-0808">Transferase</keyword>
<dbReference type="RefSeq" id="WP_340526114.1">
    <property type="nucleotide sequence ID" value="NZ_FMSH01000247.1"/>
</dbReference>
<dbReference type="AlphaFoldDB" id="A0A1K0IGV4"/>
<name>A0A1K0IGV4_CUPNE</name>
<dbReference type="InterPro" id="IPR038152">
    <property type="entry name" value="Carbam_trans_C_sf"/>
</dbReference>
<protein>
    <submittedName>
        <fullName evidence="4">3'-hydroxymethylcephem-O-carbamoyltransferase</fullName>
        <ecNumber evidence="4">2.1.3.-</ecNumber>
    </submittedName>
</protein>
<dbReference type="EMBL" id="FMSH01000247">
    <property type="protein sequence ID" value="SCU76557.1"/>
    <property type="molecule type" value="Genomic_DNA"/>
</dbReference>
<evidence type="ECO:0000256" key="1">
    <source>
        <dbReference type="ARBA" id="ARBA00006129"/>
    </source>
</evidence>
<comment type="similarity">
    <text evidence="1">Belongs to the NodU/CmcH family.</text>
</comment>
<gene>
    <name evidence="4" type="primary">cmcH</name>
    <name evidence="4" type="ORF">CNECB9_3200003</name>
</gene>
<dbReference type="PANTHER" id="PTHR34847">
    <property type="entry name" value="NODULATION PROTEIN U"/>
    <property type="match status" value="1"/>
</dbReference>
<accession>A0A1K0IGV4</accession>
<dbReference type="CDD" id="cd24102">
    <property type="entry name" value="ASKHA_NBD_CmcH_N"/>
    <property type="match status" value="1"/>
</dbReference>
<evidence type="ECO:0000313" key="4">
    <source>
        <dbReference type="EMBL" id="SCU76557.1"/>
    </source>
</evidence>
<dbReference type="Gene3D" id="3.30.420.40">
    <property type="match status" value="1"/>
</dbReference>
<dbReference type="EC" id="2.1.3.-" evidence="4"/>
<evidence type="ECO:0000259" key="2">
    <source>
        <dbReference type="Pfam" id="PF02543"/>
    </source>
</evidence>
<dbReference type="Pfam" id="PF16861">
    <property type="entry name" value="Carbam_trans_C"/>
    <property type="match status" value="1"/>
</dbReference>
<dbReference type="GO" id="GO:0016740">
    <property type="term" value="F:transferase activity"/>
    <property type="evidence" value="ECO:0007669"/>
    <property type="project" value="UniProtKB-KW"/>
</dbReference>
<dbReference type="Gene3D" id="3.90.870.20">
    <property type="entry name" value="Carbamoyltransferase, C-terminal domain"/>
    <property type="match status" value="1"/>
</dbReference>
<reference evidence="4" key="1">
    <citation type="submission" date="2016-09" db="EMBL/GenBank/DDBJ databases">
        <authorList>
            <person name="Capua I."/>
            <person name="De Benedictis P."/>
            <person name="Joannis T."/>
            <person name="Lombin L.H."/>
            <person name="Cattoli G."/>
        </authorList>
    </citation>
    <scope>NUCLEOTIDE SEQUENCE</scope>
    <source>
        <strain evidence="4">B9</strain>
    </source>
</reference>
<feature type="domain" description="Carbamoyltransferase C-terminal" evidence="3">
    <location>
        <begin position="358"/>
        <end position="520"/>
    </location>
</feature>
<dbReference type="InterPro" id="IPR003696">
    <property type="entry name" value="Carbtransf_dom"/>
</dbReference>
<dbReference type="InterPro" id="IPR031730">
    <property type="entry name" value="Carbam_trans_C"/>
</dbReference>
<dbReference type="InterPro" id="IPR051338">
    <property type="entry name" value="NodU/CmcH_Carbamoyltrnsfr"/>
</dbReference>
<feature type="domain" description="Carbamoyltransferase" evidence="2">
    <location>
        <begin position="98"/>
        <end position="307"/>
    </location>
</feature>
<dbReference type="PANTHER" id="PTHR34847:SF1">
    <property type="entry name" value="NODULATION PROTEIN U"/>
    <property type="match status" value="1"/>
</dbReference>